<accession>A0ABU2ZRK0</accession>
<name>A0ABU2ZRK0_9ALTE</name>
<dbReference type="RefSeq" id="WP_311368771.1">
    <property type="nucleotide sequence ID" value="NZ_JAVRHX010000002.1"/>
</dbReference>
<comment type="caution">
    <text evidence="1">The sequence shown here is derived from an EMBL/GenBank/DDBJ whole genome shotgun (WGS) entry which is preliminary data.</text>
</comment>
<evidence type="ECO:0000313" key="1">
    <source>
        <dbReference type="EMBL" id="MDT0595260.1"/>
    </source>
</evidence>
<keyword evidence="2" id="KW-1185">Reference proteome</keyword>
<evidence type="ECO:0000313" key="2">
    <source>
        <dbReference type="Proteomes" id="UP001253545"/>
    </source>
</evidence>
<gene>
    <name evidence="1" type="ORF">RM552_10425</name>
</gene>
<dbReference type="Proteomes" id="UP001253545">
    <property type="component" value="Unassembled WGS sequence"/>
</dbReference>
<reference evidence="1 2" key="1">
    <citation type="submission" date="2023-09" db="EMBL/GenBank/DDBJ databases">
        <authorList>
            <person name="Rey-Velasco X."/>
        </authorList>
    </citation>
    <scope>NUCLEOTIDE SEQUENCE [LARGE SCALE GENOMIC DNA]</scope>
    <source>
        <strain evidence="1 2">P117</strain>
    </source>
</reference>
<protein>
    <submittedName>
        <fullName evidence="1">Uncharacterized protein</fullName>
    </submittedName>
</protein>
<dbReference type="EMBL" id="JAVRHX010000002">
    <property type="protein sequence ID" value="MDT0595260.1"/>
    <property type="molecule type" value="Genomic_DNA"/>
</dbReference>
<sequence>MSNIISELRRRNVYRFAGTYANLDRSLIQSQLDDPPDIWWSPDELLKSDY</sequence>
<proteinExistence type="predicted"/>
<organism evidence="1 2">
    <name type="scientific">Glaciecola petra</name>
    <dbReference type="NCBI Taxonomy" id="3075602"/>
    <lineage>
        <taxon>Bacteria</taxon>
        <taxon>Pseudomonadati</taxon>
        <taxon>Pseudomonadota</taxon>
        <taxon>Gammaproteobacteria</taxon>
        <taxon>Alteromonadales</taxon>
        <taxon>Alteromonadaceae</taxon>
        <taxon>Glaciecola</taxon>
    </lineage>
</organism>